<sequence>MSETSSEAHFDNEKESIVSYTSTQVEPGIHAGIQNGNNRENGKKSSTISKSDARSVSSDDRSEHLERLLKETHQTVSNRDVFIAMLQKQLKKIEDLYKKTLDQQQDLRQKYASVMLELSQLKIICEKLKDENEALSQSNDENVKRYQREREALQAEVDTWKQEYDQLLKSIDNMENSTKTMKTILSSETLDRCGKCLNSDNMRMLMEQYKQIQETLNAQNDKLDQFLDRFRLIGDGGCHLVTSLEGMKCINNNLSNNICTIIGEAPGNIRIDSIGEVPPLALPQHKGYRSHSLPSEHDRISSTSARDELKDATIATTDGVSQKKKPRTVTIASQTDFSPAFYDRDDILLANEKDLQTDAIPDQLYGFIPSAIRQIQTEALPGDSQSPITEAEKRSIYSTTSSSTYPEYNRPASEKRAHTESIAGSVGKASVPRDSCCTSDATQRPNQYEFTQHPDLEDSSSTRSLSVSTQTDTKSQDDVISEKAGKIPAQPLPKGEIASVRGYAHTEAEKIPTKSVPEGETASVKGSAQASTTPTSQQDSGTISIDRASEKGGKPVRVQRSVSDTFVEPVRVQRSVSDTFAKPVRVQRSVSDTEVDPVRNKSQVMPKRCSTVGWISPEKKEEFAQSYSAKPELPVAVAEVLSLDESAQTGQLSTQSHRSNQLPEKDAASAQTEGIRSEDNVSSTSDIVFGCFKRKKTRKKEKAVDVRTNDACVCTSDGDLAPYYAPISKPCRESSLQYDTIIMAIPDTSDENTEMEAHVSLFNAPYTITYQPNAGQYDTASMAIQETDTRSTNTEFIPDESGGGDFGQYDTASMAIQETDTRSTNTEFIPDESGGGDLATENNELRQQLEDKNNEIEELKRARSLLSMKAKEGKELKRARSLLSMKAKEGKDMADGNADQLLSEKQLLLDENSALKQVINRFQADVQNLEEELEEAQKRAALSGDMEGANVQDLNQKHANALLEIENLEEEKSTLTGQIAKLNDAIKQYKEQASLSELEMAKMNDKIALLENTINDLEERGEFDAINKDVDGAKADLLKLQTRYDELKDERDKLIEDNKELYLLKKEASKLKWELDSKDDMVNDLQQCIEELGKELEQASLSKPKPEVAKLMEKAALLENTIKDLEERKIDGEGNALLENTIKDLEERNEFDAINGKDVDSLKADLRKLQTRYDELKDERDKLVDDNKELYLLKKETSKLKWELDSKDDILNDLQQRKMELEKALEQASLSKLELAKLMEKAALLENTIKDLEERKEFGCSLKADLRKLQTRYDVPKDERDKLVDDNKEVHLLKKETAKLKWELDSKEKDERDKLVDDNKEVHLLKKETAKLKWELDSKDDMLNDLQQRIVELEKELEQAFLSKLEVAKLMEKIALLEDTIKELEERNEFDVLSKLEVAKLMEKIALLEDTIKELEERNEFDAINGKDVDSLKADLRKLQTRYDVPKHERDKLVDDNKEVHPLKKEADLRKLQTRYDVPKHERDKLVDDNKEVHPLKKDTAKFKRELDSKDDMVKDLQQRIIELKKELEQASLSKLEVAKLMEKAALLENTIKDLEERNEFDAINSKYVDSLKADLRKLQTRYGVPKDERDKLVDDNKEVHPLKKDTAKFKRELDSKDDMVKDLQQRIMELKKELEQASLSKLEVAKLMEKAALLANTIKDLEERNEFDAINSKYVDSLKADLSKLQTRYGVPKDERKLQTRYGVPKDERDKLVDDNKEVHLLKKETAKFKRELDSKDDMVNDLQQRIVELEKELEQASLCKLELAKLMEKTALLEDTIKELEERNEFDAINDVHSLKAALRKLQIRYDVLKDERDKLVDDNKELYLLKKETSKLKWELDSKDDMVDDLQQRKVELEKELEQAYLRKLEAAKLMDKIALLENTIKELEERNKFGGKDVDSLKADLRKLQTRYDVLKDERDKLVDDNKEVYPLKKKASNLKWELDTKDVLINDLRQHNAELEKELEQASRFKLEVAKWTEKIALLEKIIKALEGRNKSPATNSTDGVKCGKAQLQKLQTQYDALKDERDKFKADLYNLQTRYDDIKDEHDKLVEDNKEVYLLKKKTSNLIWELDTKDVLINDLRQHIAELEKELVTMREEVLHSGANAKREMDMLIDSCTELEQKLQTTKEILAKGSGLIDHEVNTSSCHLSQTKELERKVAEKTAEVKKLARELEEVKSNFDREFQKLQAKKDLLEVRLEREQEEHQRELDMLDAKLRKYVNAETTSSSALTSQLEDCVCRNNEYKDEVQSLKDQLKEMQNLGKEYGLVKAENMKLKSQIQILQKQLNELKDVEVKMKRLKQERDDLSVKVQYLETKLTNLNCKCGVEVQNNKPSCVVPVRQETRSCQSSRTSPGRTCENKKYTVSTNVTVLCDKFGKVPTADCCTTPSSAASSCNQTLQMRLLSINRMEQQVDQMIMSVRRQNQR</sequence>
<organism evidence="3 4">
    <name type="scientific">Popillia japonica</name>
    <name type="common">Japanese beetle</name>
    <dbReference type="NCBI Taxonomy" id="7064"/>
    <lineage>
        <taxon>Eukaryota</taxon>
        <taxon>Metazoa</taxon>
        <taxon>Ecdysozoa</taxon>
        <taxon>Arthropoda</taxon>
        <taxon>Hexapoda</taxon>
        <taxon>Insecta</taxon>
        <taxon>Pterygota</taxon>
        <taxon>Neoptera</taxon>
        <taxon>Endopterygota</taxon>
        <taxon>Coleoptera</taxon>
        <taxon>Polyphaga</taxon>
        <taxon>Scarabaeiformia</taxon>
        <taxon>Scarabaeidae</taxon>
        <taxon>Rutelinae</taxon>
        <taxon>Popillia</taxon>
    </lineage>
</organism>
<evidence type="ECO:0000256" key="1">
    <source>
        <dbReference type="SAM" id="Coils"/>
    </source>
</evidence>
<feature type="region of interest" description="Disordered" evidence="2">
    <location>
        <begin position="647"/>
        <end position="679"/>
    </location>
</feature>
<feature type="coiled-coil region" evidence="1">
    <location>
        <begin position="2153"/>
        <end position="2317"/>
    </location>
</feature>
<dbReference type="PANTHER" id="PTHR47357:SF1">
    <property type="entry name" value="SPINDLE POLE BODY COMPONENT 110"/>
    <property type="match status" value="1"/>
</dbReference>
<evidence type="ECO:0000256" key="2">
    <source>
        <dbReference type="SAM" id="MobiDB-lite"/>
    </source>
</evidence>
<gene>
    <name evidence="3" type="ORF">QE152_g32162</name>
</gene>
<feature type="coiled-coil region" evidence="1">
    <location>
        <begin position="202"/>
        <end position="229"/>
    </location>
</feature>
<feature type="coiled-coil region" evidence="1">
    <location>
        <begin position="1336"/>
        <end position="1425"/>
    </location>
</feature>
<dbReference type="GO" id="GO:0005200">
    <property type="term" value="F:structural constituent of cytoskeleton"/>
    <property type="evidence" value="ECO:0007669"/>
    <property type="project" value="TreeGrafter"/>
</dbReference>
<feature type="compositionally biased region" description="Basic and acidic residues" evidence="2">
    <location>
        <begin position="51"/>
        <end position="63"/>
    </location>
</feature>
<feature type="compositionally biased region" description="Basic and acidic residues" evidence="2">
    <location>
        <begin position="1"/>
        <end position="16"/>
    </location>
</feature>
<feature type="coiled-coil region" evidence="1">
    <location>
        <begin position="83"/>
        <end position="177"/>
    </location>
</feature>
<dbReference type="Proteomes" id="UP001458880">
    <property type="component" value="Unassembled WGS sequence"/>
</dbReference>
<dbReference type="GO" id="GO:0005856">
    <property type="term" value="C:cytoskeleton"/>
    <property type="evidence" value="ECO:0007669"/>
    <property type="project" value="TreeGrafter"/>
</dbReference>
<feature type="coiled-coil region" evidence="1">
    <location>
        <begin position="1507"/>
        <end position="1558"/>
    </location>
</feature>
<feature type="compositionally biased region" description="Low complexity" evidence="2">
    <location>
        <begin position="459"/>
        <end position="471"/>
    </location>
</feature>
<feature type="compositionally biased region" description="Polar residues" evidence="2">
    <location>
        <begin position="524"/>
        <end position="543"/>
    </location>
</feature>
<feature type="compositionally biased region" description="Polar residues" evidence="2">
    <location>
        <begin position="34"/>
        <end position="48"/>
    </location>
</feature>
<keyword evidence="4" id="KW-1185">Reference proteome</keyword>
<feature type="coiled-coil region" evidence="1">
    <location>
        <begin position="1159"/>
        <end position="1255"/>
    </location>
</feature>
<feature type="coiled-coil region" evidence="1">
    <location>
        <begin position="1734"/>
        <end position="2040"/>
    </location>
</feature>
<feature type="coiled-coil region" evidence="1">
    <location>
        <begin position="2072"/>
        <end position="2099"/>
    </location>
</feature>
<dbReference type="EMBL" id="JASPKY010000463">
    <property type="protein sequence ID" value="KAK9696058.1"/>
    <property type="molecule type" value="Genomic_DNA"/>
</dbReference>
<keyword evidence="1" id="KW-0175">Coiled coil</keyword>
<dbReference type="Gene3D" id="1.10.287.1490">
    <property type="match status" value="1"/>
</dbReference>
<reference evidence="3 4" key="1">
    <citation type="journal article" date="2024" name="BMC Genomics">
        <title>De novo assembly and annotation of Popillia japonica's genome with initial clues to its potential as an invasive pest.</title>
        <authorList>
            <person name="Cucini C."/>
            <person name="Boschi S."/>
            <person name="Funari R."/>
            <person name="Cardaioli E."/>
            <person name="Iannotti N."/>
            <person name="Marturano G."/>
            <person name="Paoli F."/>
            <person name="Bruttini M."/>
            <person name="Carapelli A."/>
            <person name="Frati F."/>
            <person name="Nardi F."/>
        </authorList>
    </citation>
    <scope>NUCLEOTIDE SEQUENCE [LARGE SCALE GENOMIC DNA]</scope>
    <source>
        <strain evidence="3">DMR45628</strain>
    </source>
</reference>
<name>A0AAW1J004_POPJA</name>
<feature type="coiled-coil region" evidence="1">
    <location>
        <begin position="898"/>
        <end position="1135"/>
    </location>
</feature>
<evidence type="ECO:0000313" key="3">
    <source>
        <dbReference type="EMBL" id="KAK9696058.1"/>
    </source>
</evidence>
<feature type="region of interest" description="Disordered" evidence="2">
    <location>
        <begin position="1"/>
        <end position="63"/>
    </location>
</feature>
<dbReference type="PANTHER" id="PTHR47357">
    <property type="entry name" value="COP1-INTERACTIVE PROTEIN 1"/>
    <property type="match status" value="1"/>
</dbReference>
<feature type="region of interest" description="Disordered" evidence="2">
    <location>
        <begin position="378"/>
        <end position="493"/>
    </location>
</feature>
<feature type="compositionally biased region" description="Polar residues" evidence="2">
    <location>
        <begin position="669"/>
        <end position="679"/>
    </location>
</feature>
<feature type="compositionally biased region" description="Basic and acidic residues" evidence="2">
    <location>
        <begin position="474"/>
        <end position="485"/>
    </location>
</feature>
<feature type="compositionally biased region" description="Polar residues" evidence="2">
    <location>
        <begin position="647"/>
        <end position="662"/>
    </location>
</feature>
<feature type="compositionally biased region" description="Polar residues" evidence="2">
    <location>
        <begin position="436"/>
        <end position="450"/>
    </location>
</feature>
<accession>A0AAW1J004</accession>
<feature type="coiled-coil region" evidence="1">
    <location>
        <begin position="835"/>
        <end position="869"/>
    </location>
</feature>
<feature type="compositionally biased region" description="Basic and acidic residues" evidence="2">
    <location>
        <begin position="294"/>
        <end position="306"/>
    </location>
</feature>
<feature type="compositionally biased region" description="Polar residues" evidence="2">
    <location>
        <begin position="378"/>
        <end position="388"/>
    </location>
</feature>
<protein>
    <submittedName>
        <fullName evidence="3">Uncharacterized protein</fullName>
    </submittedName>
</protein>
<proteinExistence type="predicted"/>
<evidence type="ECO:0000313" key="4">
    <source>
        <dbReference type="Proteomes" id="UP001458880"/>
    </source>
</evidence>
<feature type="coiled-coil region" evidence="1">
    <location>
        <begin position="1614"/>
        <end position="1665"/>
    </location>
</feature>
<comment type="caution">
    <text evidence="3">The sequence shown here is derived from an EMBL/GenBank/DDBJ whole genome shotgun (WGS) entry which is preliminary data.</text>
</comment>
<feature type="region of interest" description="Disordered" evidence="2">
    <location>
        <begin position="506"/>
        <end position="559"/>
    </location>
</feature>
<feature type="region of interest" description="Disordered" evidence="2">
    <location>
        <begin position="286"/>
        <end position="306"/>
    </location>
</feature>